<gene>
    <name evidence="1" type="ORF">LR48_Vigan10g198300</name>
</gene>
<accession>A0A0L9VM06</accession>
<dbReference type="EMBL" id="CM003380">
    <property type="protein sequence ID" value="KOM56091.1"/>
    <property type="molecule type" value="Genomic_DNA"/>
</dbReference>
<evidence type="ECO:0000313" key="1">
    <source>
        <dbReference type="EMBL" id="KOM56091.1"/>
    </source>
</evidence>
<reference evidence="2" key="1">
    <citation type="journal article" date="2015" name="Proc. Natl. Acad. Sci. U.S.A.">
        <title>Genome sequencing of adzuki bean (Vigna angularis) provides insight into high starch and low fat accumulation and domestication.</title>
        <authorList>
            <person name="Yang K."/>
            <person name="Tian Z."/>
            <person name="Chen C."/>
            <person name="Luo L."/>
            <person name="Zhao B."/>
            <person name="Wang Z."/>
            <person name="Yu L."/>
            <person name="Li Y."/>
            <person name="Sun Y."/>
            <person name="Li W."/>
            <person name="Chen Y."/>
            <person name="Li Y."/>
            <person name="Zhang Y."/>
            <person name="Ai D."/>
            <person name="Zhao J."/>
            <person name="Shang C."/>
            <person name="Ma Y."/>
            <person name="Wu B."/>
            <person name="Wang M."/>
            <person name="Gao L."/>
            <person name="Sun D."/>
            <person name="Zhang P."/>
            <person name="Guo F."/>
            <person name="Wang W."/>
            <person name="Li Y."/>
            <person name="Wang J."/>
            <person name="Varshney R.K."/>
            <person name="Wang J."/>
            <person name="Ling H.Q."/>
            <person name="Wan P."/>
        </authorList>
    </citation>
    <scope>NUCLEOTIDE SEQUENCE</scope>
    <source>
        <strain evidence="2">cv. Jingnong 6</strain>
    </source>
</reference>
<sequence>MAVCNGHESLPKANDRRSVTTTNIVAREDIRRGGVTRGVSLRDKVFHYRFRGY</sequence>
<name>A0A0L9VM06_PHAAN</name>
<dbReference type="AlphaFoldDB" id="A0A0L9VM06"/>
<evidence type="ECO:0000313" key="2">
    <source>
        <dbReference type="Proteomes" id="UP000053144"/>
    </source>
</evidence>
<protein>
    <submittedName>
        <fullName evidence="1">Uncharacterized protein</fullName>
    </submittedName>
</protein>
<dbReference type="Gramene" id="KOM56091">
    <property type="protein sequence ID" value="KOM56091"/>
    <property type="gene ID" value="LR48_Vigan10g198300"/>
</dbReference>
<proteinExistence type="predicted"/>
<organism evidence="1 2">
    <name type="scientific">Phaseolus angularis</name>
    <name type="common">Azuki bean</name>
    <name type="synonym">Vigna angularis</name>
    <dbReference type="NCBI Taxonomy" id="3914"/>
    <lineage>
        <taxon>Eukaryota</taxon>
        <taxon>Viridiplantae</taxon>
        <taxon>Streptophyta</taxon>
        <taxon>Embryophyta</taxon>
        <taxon>Tracheophyta</taxon>
        <taxon>Spermatophyta</taxon>
        <taxon>Magnoliopsida</taxon>
        <taxon>eudicotyledons</taxon>
        <taxon>Gunneridae</taxon>
        <taxon>Pentapetalae</taxon>
        <taxon>rosids</taxon>
        <taxon>fabids</taxon>
        <taxon>Fabales</taxon>
        <taxon>Fabaceae</taxon>
        <taxon>Papilionoideae</taxon>
        <taxon>50 kb inversion clade</taxon>
        <taxon>NPAAA clade</taxon>
        <taxon>indigoferoid/millettioid clade</taxon>
        <taxon>Phaseoleae</taxon>
        <taxon>Vigna</taxon>
    </lineage>
</organism>
<dbReference type="Proteomes" id="UP000053144">
    <property type="component" value="Chromosome 10"/>
</dbReference>